<dbReference type="SUPFAM" id="SSF82607">
    <property type="entry name" value="YbaB-like"/>
    <property type="match status" value="1"/>
</dbReference>
<feature type="region of interest" description="Disordered" evidence="1">
    <location>
        <begin position="127"/>
        <end position="185"/>
    </location>
</feature>
<evidence type="ECO:0000313" key="2">
    <source>
        <dbReference type="EMBL" id="RZS29533.1"/>
    </source>
</evidence>
<name>A0A4Q7KB77_9PSEU</name>
<dbReference type="RefSeq" id="WP_130348837.1">
    <property type="nucleotide sequence ID" value="NZ_SGWQ01000020.1"/>
</dbReference>
<dbReference type="Pfam" id="PF02575">
    <property type="entry name" value="YbaB_DNA_bd"/>
    <property type="match status" value="1"/>
</dbReference>
<evidence type="ECO:0000313" key="3">
    <source>
        <dbReference type="Proteomes" id="UP000294257"/>
    </source>
</evidence>
<dbReference type="AlphaFoldDB" id="A0A4Q7KB77"/>
<keyword evidence="2" id="KW-0238">DNA-binding</keyword>
<gene>
    <name evidence="2" type="ORF">EV193_12018</name>
</gene>
<dbReference type="InterPro" id="IPR004401">
    <property type="entry name" value="YbaB/EbfC"/>
</dbReference>
<organism evidence="2 3">
    <name type="scientific">Herbihabitans rhizosphaerae</name>
    <dbReference type="NCBI Taxonomy" id="1872711"/>
    <lineage>
        <taxon>Bacteria</taxon>
        <taxon>Bacillati</taxon>
        <taxon>Actinomycetota</taxon>
        <taxon>Actinomycetes</taxon>
        <taxon>Pseudonocardiales</taxon>
        <taxon>Pseudonocardiaceae</taxon>
        <taxon>Herbihabitans</taxon>
    </lineage>
</organism>
<dbReference type="OrthoDB" id="3685284at2"/>
<evidence type="ECO:0000256" key="1">
    <source>
        <dbReference type="SAM" id="MobiDB-lite"/>
    </source>
</evidence>
<dbReference type="Gene3D" id="3.30.1310.10">
    <property type="entry name" value="Nucleoid-associated protein YbaB-like domain"/>
    <property type="match status" value="1"/>
</dbReference>
<dbReference type="EMBL" id="SGWQ01000020">
    <property type="protein sequence ID" value="RZS29533.1"/>
    <property type="molecule type" value="Genomic_DNA"/>
</dbReference>
<feature type="compositionally biased region" description="Basic and acidic residues" evidence="1">
    <location>
        <begin position="151"/>
        <end position="166"/>
    </location>
</feature>
<accession>A0A4Q7KB77</accession>
<protein>
    <submittedName>
        <fullName evidence="2">YbaB/EbfC DNA-binding family protein</fullName>
    </submittedName>
</protein>
<dbReference type="InterPro" id="IPR036894">
    <property type="entry name" value="YbaB-like_sf"/>
</dbReference>
<dbReference type="GO" id="GO:0003677">
    <property type="term" value="F:DNA binding"/>
    <property type="evidence" value="ECO:0007669"/>
    <property type="project" value="UniProtKB-KW"/>
</dbReference>
<dbReference type="Proteomes" id="UP000294257">
    <property type="component" value="Unassembled WGS sequence"/>
</dbReference>
<comment type="caution">
    <text evidence="2">The sequence shown here is derived from an EMBL/GenBank/DDBJ whole genome shotgun (WGS) entry which is preliminary data.</text>
</comment>
<proteinExistence type="predicted"/>
<keyword evidence="3" id="KW-1185">Reference proteome</keyword>
<reference evidence="2 3" key="1">
    <citation type="submission" date="2019-02" db="EMBL/GenBank/DDBJ databases">
        <title>Genomic Encyclopedia of Type Strains, Phase IV (KMG-IV): sequencing the most valuable type-strain genomes for metagenomic binning, comparative biology and taxonomic classification.</title>
        <authorList>
            <person name="Goeker M."/>
        </authorList>
    </citation>
    <scope>NUCLEOTIDE SEQUENCE [LARGE SCALE GENOMIC DNA]</scope>
    <source>
        <strain evidence="2 3">DSM 101727</strain>
    </source>
</reference>
<sequence>MTQGLPDDLFAGDPDAIERGLDEWVAGFERNAARYTELAERVQDVRLTATSADGSVTVTVDANGVLKDAQFSDKISHTPPAELSRQLLGAIDKAKAGIAATVREVATETLGEDARDSADRIVGHYQERFADVPEPDQTPAAADEELSIGRLADEPSGRPPRREPPPRRRRPPEDDEDFGADSFLR</sequence>